<dbReference type="FunFam" id="2.10.25.10:FF:000064">
    <property type="entry name" value="Delta-like protein"/>
    <property type="match status" value="1"/>
</dbReference>
<comment type="subcellular location">
    <subcellularLocation>
        <location evidence="1 16">Membrane</location>
        <topology evidence="1 16">Single-pass type I membrane protein</topology>
    </subcellularLocation>
</comment>
<dbReference type="PANTHER" id="PTHR24049">
    <property type="entry name" value="CRUMBS FAMILY MEMBER"/>
    <property type="match status" value="1"/>
</dbReference>
<evidence type="ECO:0000256" key="8">
    <source>
        <dbReference type="ARBA" id="ARBA00022837"/>
    </source>
</evidence>
<evidence type="ECO:0000256" key="2">
    <source>
        <dbReference type="ARBA" id="ARBA00022473"/>
    </source>
</evidence>
<keyword evidence="8" id="KW-0106">Calcium</keyword>
<dbReference type="GO" id="GO:0048513">
    <property type="term" value="P:animal organ development"/>
    <property type="evidence" value="ECO:0007669"/>
    <property type="project" value="UniProtKB-ARBA"/>
</dbReference>
<evidence type="ECO:0000256" key="4">
    <source>
        <dbReference type="ARBA" id="ARBA00022692"/>
    </source>
</evidence>
<dbReference type="AlphaFoldDB" id="A0AAV2J6S8"/>
<evidence type="ECO:0000256" key="16">
    <source>
        <dbReference type="RuleBase" id="RU280815"/>
    </source>
</evidence>
<feature type="disulfide bond" evidence="15">
    <location>
        <begin position="288"/>
        <end position="297"/>
    </location>
</feature>
<comment type="caution">
    <text evidence="14">Lacks conserved residue(s) required for the propagation of feature annotation.</text>
</comment>
<feature type="disulfide bond" evidence="14">
    <location>
        <begin position="354"/>
        <end position="363"/>
    </location>
</feature>
<dbReference type="Gene3D" id="2.10.25.10">
    <property type="entry name" value="Laminin"/>
    <property type="match status" value="7"/>
</dbReference>
<feature type="domain" description="EGF-like" evidence="18">
    <location>
        <begin position="437"/>
        <end position="473"/>
    </location>
</feature>
<dbReference type="PANTHER" id="PTHR24049:SF30">
    <property type="match status" value="1"/>
</dbReference>
<feature type="disulfide bond" evidence="14">
    <location>
        <begin position="463"/>
        <end position="472"/>
    </location>
</feature>
<dbReference type="InterPro" id="IPR000152">
    <property type="entry name" value="EGF-type_Asp/Asn_hydroxyl_site"/>
</dbReference>
<evidence type="ECO:0000313" key="21">
    <source>
        <dbReference type="Proteomes" id="UP001497482"/>
    </source>
</evidence>
<dbReference type="Proteomes" id="UP001497482">
    <property type="component" value="Chromosome 10"/>
</dbReference>
<feature type="disulfide bond" evidence="15">
    <location>
        <begin position="301"/>
        <end position="313"/>
    </location>
</feature>
<feature type="domain" description="EGF-like" evidence="18">
    <location>
        <begin position="397"/>
        <end position="435"/>
    </location>
</feature>
<feature type="transmembrane region" description="Helical" evidence="17">
    <location>
        <begin position="645"/>
        <end position="668"/>
    </location>
</feature>
<dbReference type="SMART" id="SM00179">
    <property type="entry name" value="EGF_CA"/>
    <property type="match status" value="6"/>
</dbReference>
<evidence type="ECO:0000256" key="6">
    <source>
        <dbReference type="ARBA" id="ARBA00022737"/>
    </source>
</evidence>
<dbReference type="PROSITE" id="PS00022">
    <property type="entry name" value="EGF_1"/>
    <property type="match status" value="8"/>
</dbReference>
<evidence type="ECO:0000256" key="9">
    <source>
        <dbReference type="ARBA" id="ARBA00022843"/>
    </source>
</evidence>
<dbReference type="PRINTS" id="PR00010">
    <property type="entry name" value="EGFBLOOD"/>
</dbReference>
<dbReference type="InterPro" id="IPR001774">
    <property type="entry name" value="DSL"/>
</dbReference>
<dbReference type="PROSITE" id="PS50026">
    <property type="entry name" value="EGF_3"/>
    <property type="match status" value="7"/>
</dbReference>
<dbReference type="Pfam" id="PF01414">
    <property type="entry name" value="DSL"/>
    <property type="match status" value="1"/>
</dbReference>
<dbReference type="GO" id="GO:0035239">
    <property type="term" value="P:tube morphogenesis"/>
    <property type="evidence" value="ECO:0007669"/>
    <property type="project" value="UniProtKB-ARBA"/>
</dbReference>
<dbReference type="FunFam" id="2.10.25.10:FF:000012">
    <property type="entry name" value="Delta-like protein"/>
    <property type="match status" value="3"/>
</dbReference>
<dbReference type="FunFam" id="2.10.25.140:FF:000001">
    <property type="entry name" value="Delta-like protein"/>
    <property type="match status" value="1"/>
</dbReference>
<evidence type="ECO:0000256" key="17">
    <source>
        <dbReference type="SAM" id="Phobius"/>
    </source>
</evidence>
<feature type="disulfide bond" evidence="14">
    <location>
        <begin position="425"/>
        <end position="434"/>
    </location>
</feature>
<sequence>MTLTPARAHCPVPTTPPPLSLPPLPRCTRASHLHKALAFGVAHLLGARVGDKRRTRCGVCRRFDVSPSRGAALSDVSLSSLSKLAPLDLEEQRALSSPHGSSSYVDPVETQTLLCRSYFDARSGRVALTPGSMARLHLPCVALLLCAQSVFASGVFELRIDSFRSSRGVCAAADCHVFFRICLKHTQDVINPEPPCTYGTKLTDIYHIHAVPGNAAILIPFHFKWPGTFSLIVEAWKAESAESESTENQNNLLTRLATGRTLSVAQDWAQDVHYGDSSELRFSYHVVCSDFYHGEACAAYCRPRNDTFGHYTCGADGARTCLQGWTGDYCADPICAPGCSGLHGYCEVPGECVCHQGWQGALCEECARHPGCVHGTCTQPWQCNCKEGWGGLYCDQDLNYCTNHRPCQNEASCTNTGQGSYTCSCKPGFTGTNCEMETNECDSNPCKNGGSCSDLVNDYSCTCPQGFYGKNCEISAMTCADWPCFNGGTCAENQDGGYSCRCLLGFTGSNCEKKLDRCSSNPCANGAQCLDVGNRFVCRCRPGFSGLRCDTNIDDCASNPCKNSGTCLDGNNDFACSCTLGYTGKDCSIRDSPCTSFPCANGGTCFAHFTGPVCQCPATYMGARCEFEVQTEVEAPKLALNPTPVMMVAFALGFVTLALLMATAVFILRQLRKGSLLAATTSVKNDLDSVNNRSAVIGGGGTQNNGASMKEKEHFLIPGPHVKVSNKKAALEMANDGYKSKMADSKLAKDDKNVLDFKKRESAILVPQTNLGKENLYHPTYIIPDHLDHCVVATEV</sequence>
<dbReference type="PROSITE" id="PS00010">
    <property type="entry name" value="ASX_HYDROXYL"/>
    <property type="match status" value="3"/>
</dbReference>
<feature type="domain" description="EGF-like" evidence="18">
    <location>
        <begin position="514"/>
        <end position="550"/>
    </location>
</feature>
<dbReference type="InterPro" id="IPR051022">
    <property type="entry name" value="Notch_Cell-Fate_Det"/>
</dbReference>
<feature type="disulfide bond" evidence="14">
    <location>
        <begin position="502"/>
        <end position="511"/>
    </location>
</feature>
<feature type="disulfide bond" evidence="14">
    <location>
        <begin position="616"/>
        <end position="625"/>
    </location>
</feature>
<dbReference type="SUPFAM" id="SSF57196">
    <property type="entry name" value="EGF/Laminin"/>
    <property type="match status" value="4"/>
</dbReference>
<keyword evidence="4 16" id="KW-0812">Transmembrane</keyword>
<evidence type="ECO:0000256" key="11">
    <source>
        <dbReference type="ARBA" id="ARBA00023136"/>
    </source>
</evidence>
<dbReference type="GO" id="GO:0016020">
    <property type="term" value="C:membrane"/>
    <property type="evidence" value="ECO:0007669"/>
    <property type="project" value="UniProtKB-SubCell"/>
</dbReference>
<dbReference type="GO" id="GO:0048863">
    <property type="term" value="P:stem cell differentiation"/>
    <property type="evidence" value="ECO:0007669"/>
    <property type="project" value="UniProtKB-ARBA"/>
</dbReference>
<comment type="function">
    <text evidence="16">Putative Notch ligand involved in the mediation of Notch signaling.</text>
</comment>
<dbReference type="Pfam" id="PF21700">
    <property type="entry name" value="EGF_DL_JAG"/>
    <property type="match status" value="1"/>
</dbReference>
<dbReference type="GO" id="GO:0030182">
    <property type="term" value="P:neuron differentiation"/>
    <property type="evidence" value="ECO:0007669"/>
    <property type="project" value="UniProtKB-ARBA"/>
</dbReference>
<dbReference type="InterPro" id="IPR000742">
    <property type="entry name" value="EGF"/>
</dbReference>
<evidence type="ECO:0000256" key="5">
    <source>
        <dbReference type="ARBA" id="ARBA00022729"/>
    </source>
</evidence>
<evidence type="ECO:0000256" key="10">
    <source>
        <dbReference type="ARBA" id="ARBA00022989"/>
    </source>
</evidence>
<dbReference type="Gene3D" id="2.60.40.3510">
    <property type="match status" value="1"/>
</dbReference>
<keyword evidence="5 16" id="KW-0732">Signal</keyword>
<dbReference type="InterPro" id="IPR018097">
    <property type="entry name" value="EGF_Ca-bd_CS"/>
</dbReference>
<name>A0AAV2J6S8_KNICA</name>
<dbReference type="PROSITE" id="PS51051">
    <property type="entry name" value="DSL"/>
    <property type="match status" value="1"/>
</dbReference>
<keyword evidence="11 16" id="KW-0472">Membrane</keyword>
<dbReference type="InterPro" id="IPR001881">
    <property type="entry name" value="EGF-like_Ca-bd_dom"/>
</dbReference>
<keyword evidence="13" id="KW-0325">Glycoprotein</keyword>
<dbReference type="GO" id="GO:0019904">
    <property type="term" value="F:protein domain specific binding"/>
    <property type="evidence" value="ECO:0007669"/>
    <property type="project" value="UniProtKB-ARBA"/>
</dbReference>
<dbReference type="GO" id="GO:0035282">
    <property type="term" value="P:segmentation"/>
    <property type="evidence" value="ECO:0007669"/>
    <property type="project" value="UniProtKB-ARBA"/>
</dbReference>
<dbReference type="GO" id="GO:0007219">
    <property type="term" value="P:Notch signaling pathway"/>
    <property type="evidence" value="ECO:0007669"/>
    <property type="project" value="InterPro"/>
</dbReference>
<dbReference type="Gene3D" id="2.10.25.140">
    <property type="match status" value="1"/>
</dbReference>
<dbReference type="GO" id="GO:0009952">
    <property type="term" value="P:anterior/posterior pattern specification"/>
    <property type="evidence" value="ECO:0007669"/>
    <property type="project" value="UniProtKB-ARBA"/>
</dbReference>
<keyword evidence="7" id="KW-0221">Differentiation</keyword>
<accession>A0AAV2J6S8</accession>
<evidence type="ECO:0000256" key="7">
    <source>
        <dbReference type="ARBA" id="ARBA00022782"/>
    </source>
</evidence>
<dbReference type="Pfam" id="PF12661">
    <property type="entry name" value="hEGF"/>
    <property type="match status" value="1"/>
</dbReference>
<dbReference type="SUPFAM" id="SSF57184">
    <property type="entry name" value="Growth factor receptor domain"/>
    <property type="match status" value="1"/>
</dbReference>
<organism evidence="20 21">
    <name type="scientific">Knipowitschia caucasica</name>
    <name type="common">Caucasian dwarf goby</name>
    <name type="synonym">Pomatoschistus caucasicus</name>
    <dbReference type="NCBI Taxonomy" id="637954"/>
    <lineage>
        <taxon>Eukaryota</taxon>
        <taxon>Metazoa</taxon>
        <taxon>Chordata</taxon>
        <taxon>Craniata</taxon>
        <taxon>Vertebrata</taxon>
        <taxon>Euteleostomi</taxon>
        <taxon>Actinopterygii</taxon>
        <taxon>Neopterygii</taxon>
        <taxon>Teleostei</taxon>
        <taxon>Neoteleostei</taxon>
        <taxon>Acanthomorphata</taxon>
        <taxon>Gobiaria</taxon>
        <taxon>Gobiiformes</taxon>
        <taxon>Gobioidei</taxon>
        <taxon>Gobiidae</taxon>
        <taxon>Gobiinae</taxon>
        <taxon>Knipowitschia</taxon>
    </lineage>
</organism>
<dbReference type="InterPro" id="IPR013032">
    <property type="entry name" value="EGF-like_CS"/>
</dbReference>
<proteinExistence type="predicted"/>
<reference evidence="20 21" key="1">
    <citation type="submission" date="2024-04" db="EMBL/GenBank/DDBJ databases">
        <authorList>
            <person name="Waldvogel A.-M."/>
            <person name="Schoenle A."/>
        </authorList>
    </citation>
    <scope>NUCLEOTIDE SEQUENCE [LARGE SCALE GENOMIC DNA]</scope>
</reference>
<dbReference type="FunFam" id="2.10.25.10:FF:000122">
    <property type="entry name" value="Protein crumbs homolog 2"/>
    <property type="match status" value="1"/>
</dbReference>
<protein>
    <recommendedName>
        <fullName evidence="16">Delta-like protein</fullName>
    </recommendedName>
</protein>
<gene>
    <name evidence="20" type="ORF">KC01_LOCUS3637</name>
</gene>
<dbReference type="PROSITE" id="PS01187">
    <property type="entry name" value="EGF_CA"/>
    <property type="match status" value="2"/>
</dbReference>
<evidence type="ECO:0000256" key="13">
    <source>
        <dbReference type="ARBA" id="ARBA00023180"/>
    </source>
</evidence>
<feature type="domain" description="EGF-like" evidence="18">
    <location>
        <begin position="331"/>
        <end position="364"/>
    </location>
</feature>
<evidence type="ECO:0000256" key="12">
    <source>
        <dbReference type="ARBA" id="ARBA00023157"/>
    </source>
</evidence>
<dbReference type="InterPro" id="IPR009030">
    <property type="entry name" value="Growth_fac_rcpt_cys_sf"/>
</dbReference>
<keyword evidence="12 14" id="KW-1015">Disulfide bond</keyword>
<keyword evidence="9" id="KW-0832">Ubl conjugation</keyword>
<feature type="domain" description="EGF-like" evidence="18">
    <location>
        <begin position="475"/>
        <end position="512"/>
    </location>
</feature>
<keyword evidence="10 16" id="KW-1133">Transmembrane helix</keyword>
<dbReference type="GO" id="GO:0048646">
    <property type="term" value="P:anatomical structure formation involved in morphogenesis"/>
    <property type="evidence" value="ECO:0007669"/>
    <property type="project" value="UniProtKB-ARBA"/>
</dbReference>
<dbReference type="GO" id="GO:0030097">
    <property type="term" value="P:hemopoiesis"/>
    <property type="evidence" value="ECO:0007669"/>
    <property type="project" value="UniProtKB-ARBA"/>
</dbReference>
<evidence type="ECO:0000256" key="3">
    <source>
        <dbReference type="ARBA" id="ARBA00022536"/>
    </source>
</evidence>
<evidence type="ECO:0000313" key="20">
    <source>
        <dbReference type="EMBL" id="CAL1571530.1"/>
    </source>
</evidence>
<feature type="domain" description="EGF-like" evidence="18">
    <location>
        <begin position="552"/>
        <end position="588"/>
    </location>
</feature>
<evidence type="ECO:0000256" key="1">
    <source>
        <dbReference type="ARBA" id="ARBA00004479"/>
    </source>
</evidence>
<evidence type="ECO:0000259" key="18">
    <source>
        <dbReference type="PROSITE" id="PS50026"/>
    </source>
</evidence>
<keyword evidence="3 14" id="KW-0245">EGF-like domain</keyword>
<feature type="domain" description="EGF-like" evidence="18">
    <location>
        <begin position="590"/>
        <end position="626"/>
    </location>
</feature>
<dbReference type="SMART" id="SM00051">
    <property type="entry name" value="DSL"/>
    <property type="match status" value="1"/>
</dbReference>
<dbReference type="CDD" id="cd00054">
    <property type="entry name" value="EGF_CA"/>
    <property type="match status" value="5"/>
</dbReference>
<dbReference type="GO" id="GO:0030855">
    <property type="term" value="P:epithelial cell differentiation"/>
    <property type="evidence" value="ECO:0007669"/>
    <property type="project" value="UniProtKB-ARBA"/>
</dbReference>
<feature type="disulfide bond" evidence="14">
    <location>
        <begin position="578"/>
        <end position="587"/>
    </location>
</feature>
<dbReference type="FunFam" id="2.10.25.10:FF:000018">
    <property type="entry name" value="Delta-like 1"/>
    <property type="match status" value="1"/>
</dbReference>
<feature type="domain" description="DSL" evidence="19">
    <location>
        <begin position="286"/>
        <end position="330"/>
    </location>
</feature>
<dbReference type="GO" id="GO:0005509">
    <property type="term" value="F:calcium ion binding"/>
    <property type="evidence" value="ECO:0007669"/>
    <property type="project" value="InterPro"/>
</dbReference>
<dbReference type="SMART" id="SM00181">
    <property type="entry name" value="EGF"/>
    <property type="match status" value="8"/>
</dbReference>
<evidence type="ECO:0000259" key="19">
    <source>
        <dbReference type="PROSITE" id="PS51051"/>
    </source>
</evidence>
<keyword evidence="21" id="KW-1185">Reference proteome</keyword>
<dbReference type="Pfam" id="PF00008">
    <property type="entry name" value="EGF"/>
    <property type="match status" value="5"/>
</dbReference>
<dbReference type="EMBL" id="OZ035832">
    <property type="protein sequence ID" value="CAL1571530.1"/>
    <property type="molecule type" value="Genomic_DNA"/>
</dbReference>
<feature type="disulfide bond" evidence="14">
    <location>
        <begin position="540"/>
        <end position="549"/>
    </location>
</feature>
<evidence type="ECO:0000256" key="14">
    <source>
        <dbReference type="PROSITE-ProRule" id="PRU00076"/>
    </source>
</evidence>
<keyword evidence="2 16" id="KW-0217">Developmental protein</keyword>
<dbReference type="InterPro" id="IPR011651">
    <property type="entry name" value="Notch_ligand_N"/>
</dbReference>
<keyword evidence="6 16" id="KW-0677">Repeat</keyword>
<dbReference type="GO" id="GO:0007417">
    <property type="term" value="P:central nervous system development"/>
    <property type="evidence" value="ECO:0007669"/>
    <property type="project" value="UniProtKB-ARBA"/>
</dbReference>
<evidence type="ECO:0000256" key="15">
    <source>
        <dbReference type="PROSITE-ProRule" id="PRU00377"/>
    </source>
</evidence>
<dbReference type="Pfam" id="PF07657">
    <property type="entry name" value="MNNL"/>
    <property type="match status" value="1"/>
</dbReference>
<feature type="disulfide bond" evidence="15">
    <location>
        <begin position="321"/>
        <end position="330"/>
    </location>
</feature>
<dbReference type="PROSITE" id="PS01186">
    <property type="entry name" value="EGF_2"/>
    <property type="match status" value="6"/>
</dbReference>